<dbReference type="InterPro" id="IPR011249">
    <property type="entry name" value="Metalloenz_LuxS/M16"/>
</dbReference>
<reference evidence="3 4" key="1">
    <citation type="submission" date="2018-08" db="EMBL/GenBank/DDBJ databases">
        <title>Genome analysis of the thermophilic bacterium of the candidate phylum Aminicenantes from deep subsurface aquifer revealed its physiology and ecological role.</title>
        <authorList>
            <person name="Kadnikov V.V."/>
            <person name="Mardanov A.V."/>
            <person name="Beletsky A.V."/>
            <person name="Karnachuk O.V."/>
            <person name="Ravin N.V."/>
        </authorList>
    </citation>
    <scope>NUCLEOTIDE SEQUENCE [LARGE SCALE GENOMIC DNA]</scope>
    <source>
        <strain evidence="3">BY38</strain>
    </source>
</reference>
<dbReference type="AlphaFoldDB" id="A0A3E2BMV3"/>
<dbReference type="EMBL" id="QUAH01000005">
    <property type="protein sequence ID" value="RFT16044.1"/>
    <property type="molecule type" value="Genomic_DNA"/>
</dbReference>
<dbReference type="GO" id="GO:0046872">
    <property type="term" value="F:metal ion binding"/>
    <property type="evidence" value="ECO:0007669"/>
    <property type="project" value="InterPro"/>
</dbReference>
<sequence>MKERERPIKQLVLVALLAVLVWPKTLPAQPLTFEVFSLDNGLKVYYQYQPGTNLTTVVFHFLGGQALETPGQAGLAYLATRLMAEVTDEDRLSELLASGVNLSAGSRADFSVIQFEGLTRHLDRTLQIVAAGLKNPLFSGPRIDRVRSTLKLEASQEACRLVDSALICLRRLIFPGSPYGQSIYGREADLRSISRKDISQFYDSIMNSGVLSLLVITDLEKKSLQEILARHLSWVKGKAPVPGKRFQTADLPSEKAAVGGCDHYQGPGGAAVALGYLFPGELAETYPAAYLLEKIIGEGPGSLIWNLRQESGLAYNLNSRLEILGGKIMFVSYLETERELAASSLSLLKQTFSTLGQKGLDPEAVARGKVMARNGFRRESFSRDSRLGFLSLVLAGGLPLDFFNNFLELLDKKSPDQLNELIRATFSSDRAYEVVIVRE</sequence>
<gene>
    <name evidence="3" type="ORF">OP8BY_2050</name>
</gene>
<dbReference type="PANTHER" id="PTHR11851">
    <property type="entry name" value="METALLOPROTEASE"/>
    <property type="match status" value="1"/>
</dbReference>
<dbReference type="Gene3D" id="3.30.830.10">
    <property type="entry name" value="Metalloenzyme, LuxS/M16 peptidase-like"/>
    <property type="match status" value="2"/>
</dbReference>
<feature type="domain" description="Peptidase M16 N-terminal" evidence="1">
    <location>
        <begin position="44"/>
        <end position="161"/>
    </location>
</feature>
<comment type="caution">
    <text evidence="3">The sequence shown here is derived from an EMBL/GenBank/DDBJ whole genome shotgun (WGS) entry which is preliminary data.</text>
</comment>
<dbReference type="PANTHER" id="PTHR11851:SF224">
    <property type="entry name" value="PROCESSING PROTEASE"/>
    <property type="match status" value="1"/>
</dbReference>
<protein>
    <submittedName>
        <fullName evidence="3">Peptidase, M16 family</fullName>
    </submittedName>
</protein>
<accession>A0A3E2BMV3</accession>
<proteinExistence type="predicted"/>
<dbReference type="Proteomes" id="UP000257323">
    <property type="component" value="Unassembled WGS sequence"/>
</dbReference>
<dbReference type="InterPro" id="IPR007863">
    <property type="entry name" value="Peptidase_M16_C"/>
</dbReference>
<evidence type="ECO:0000259" key="2">
    <source>
        <dbReference type="Pfam" id="PF05193"/>
    </source>
</evidence>
<evidence type="ECO:0000259" key="1">
    <source>
        <dbReference type="Pfam" id="PF00675"/>
    </source>
</evidence>
<name>A0A3E2BMV3_9BACT</name>
<feature type="domain" description="Peptidase M16 C-terminal" evidence="2">
    <location>
        <begin position="192"/>
        <end position="369"/>
    </location>
</feature>
<dbReference type="Pfam" id="PF05193">
    <property type="entry name" value="Peptidase_M16_C"/>
    <property type="match status" value="1"/>
</dbReference>
<dbReference type="InterPro" id="IPR050361">
    <property type="entry name" value="MPP/UQCRC_Complex"/>
</dbReference>
<dbReference type="Pfam" id="PF00675">
    <property type="entry name" value="Peptidase_M16"/>
    <property type="match status" value="1"/>
</dbReference>
<dbReference type="InterPro" id="IPR011765">
    <property type="entry name" value="Pept_M16_N"/>
</dbReference>
<dbReference type="SUPFAM" id="SSF63411">
    <property type="entry name" value="LuxS/MPP-like metallohydrolase"/>
    <property type="match status" value="2"/>
</dbReference>
<organism evidence="3 4">
    <name type="scientific">Candidatus Saccharicenans subterraneus</name>
    <dbReference type="NCBI Taxonomy" id="2508984"/>
    <lineage>
        <taxon>Bacteria</taxon>
        <taxon>Candidatus Aminicenantota</taxon>
        <taxon>Candidatus Aminicenantia</taxon>
        <taxon>Candidatus Aminicenantales</taxon>
        <taxon>Candidatus Saccharicenantaceae</taxon>
        <taxon>Candidatus Saccharicenans</taxon>
    </lineage>
</organism>
<evidence type="ECO:0000313" key="4">
    <source>
        <dbReference type="Proteomes" id="UP000257323"/>
    </source>
</evidence>
<evidence type="ECO:0000313" key="3">
    <source>
        <dbReference type="EMBL" id="RFT16044.1"/>
    </source>
</evidence>